<gene>
    <name evidence="3" type="ORF">GH714_016331</name>
</gene>
<evidence type="ECO:0000313" key="4">
    <source>
        <dbReference type="Proteomes" id="UP000467840"/>
    </source>
</evidence>
<reference evidence="3 4" key="1">
    <citation type="journal article" date="2020" name="Mol. Plant">
        <title>The Chromosome-Based Rubber Tree Genome Provides New Insights into Spurge Genome Evolution and Rubber Biosynthesis.</title>
        <authorList>
            <person name="Liu J."/>
            <person name="Shi C."/>
            <person name="Shi C.C."/>
            <person name="Li W."/>
            <person name="Zhang Q.J."/>
            <person name="Zhang Y."/>
            <person name="Li K."/>
            <person name="Lu H.F."/>
            <person name="Shi C."/>
            <person name="Zhu S.T."/>
            <person name="Xiao Z.Y."/>
            <person name="Nan H."/>
            <person name="Yue Y."/>
            <person name="Zhu X.G."/>
            <person name="Wu Y."/>
            <person name="Hong X.N."/>
            <person name="Fan G.Y."/>
            <person name="Tong Y."/>
            <person name="Zhang D."/>
            <person name="Mao C.L."/>
            <person name="Liu Y.L."/>
            <person name="Hao S.J."/>
            <person name="Liu W.Q."/>
            <person name="Lv M.Q."/>
            <person name="Zhang H.B."/>
            <person name="Liu Y."/>
            <person name="Hu-Tang G.R."/>
            <person name="Wang J.P."/>
            <person name="Wang J.H."/>
            <person name="Sun Y.H."/>
            <person name="Ni S.B."/>
            <person name="Chen W.B."/>
            <person name="Zhang X.C."/>
            <person name="Jiao Y.N."/>
            <person name="Eichler E.E."/>
            <person name="Li G.H."/>
            <person name="Liu X."/>
            <person name="Gao L.Z."/>
        </authorList>
    </citation>
    <scope>NUCLEOTIDE SEQUENCE [LARGE SCALE GENOMIC DNA]</scope>
    <source>
        <strain evidence="4">cv. GT1</strain>
        <tissue evidence="3">Leaf</tissue>
    </source>
</reference>
<dbReference type="CDD" id="cd09272">
    <property type="entry name" value="RNase_HI_RT_Ty1"/>
    <property type="match status" value="1"/>
</dbReference>
<comment type="caution">
    <text evidence="3">The sequence shown here is derived from an EMBL/GenBank/DDBJ whole genome shotgun (WGS) entry which is preliminary data.</text>
</comment>
<dbReference type="InterPro" id="IPR025314">
    <property type="entry name" value="DUF4219"/>
</dbReference>
<proteinExistence type="predicted"/>
<dbReference type="AlphaFoldDB" id="A0A6A6L6M4"/>
<dbReference type="PANTHER" id="PTHR11439:SF517">
    <property type="entry name" value="CYSTEINE-RICH RLK (RECEPTOR-LIKE PROTEIN KINASE) 8"/>
    <property type="match status" value="1"/>
</dbReference>
<evidence type="ECO:0000313" key="3">
    <source>
        <dbReference type="EMBL" id="KAF2297070.1"/>
    </source>
</evidence>
<feature type="domain" description="Retrovirus-related Pol polyprotein from transposon TNT 1-94-like beta-barrel" evidence="2">
    <location>
        <begin position="98"/>
        <end position="141"/>
    </location>
</feature>
<dbReference type="EMBL" id="JAAGAX010000012">
    <property type="protein sequence ID" value="KAF2297070.1"/>
    <property type="molecule type" value="Genomic_DNA"/>
</dbReference>
<accession>A0A6A6L6M4</accession>
<evidence type="ECO:0000259" key="2">
    <source>
        <dbReference type="Pfam" id="PF22936"/>
    </source>
</evidence>
<dbReference type="InterPro" id="IPR054722">
    <property type="entry name" value="PolX-like_BBD"/>
</dbReference>
<keyword evidence="4" id="KW-1185">Reference proteome</keyword>
<feature type="domain" description="DUF4219" evidence="1">
    <location>
        <begin position="14"/>
        <end position="39"/>
    </location>
</feature>
<evidence type="ECO:0000259" key="1">
    <source>
        <dbReference type="Pfam" id="PF13961"/>
    </source>
</evidence>
<dbReference type="PANTHER" id="PTHR11439">
    <property type="entry name" value="GAG-POL-RELATED RETROTRANSPOSON"/>
    <property type="match status" value="1"/>
</dbReference>
<organism evidence="3 4">
    <name type="scientific">Hevea brasiliensis</name>
    <name type="common">Para rubber tree</name>
    <name type="synonym">Siphonia brasiliensis</name>
    <dbReference type="NCBI Taxonomy" id="3981"/>
    <lineage>
        <taxon>Eukaryota</taxon>
        <taxon>Viridiplantae</taxon>
        <taxon>Streptophyta</taxon>
        <taxon>Embryophyta</taxon>
        <taxon>Tracheophyta</taxon>
        <taxon>Spermatophyta</taxon>
        <taxon>Magnoliopsida</taxon>
        <taxon>eudicotyledons</taxon>
        <taxon>Gunneridae</taxon>
        <taxon>Pentapetalae</taxon>
        <taxon>rosids</taxon>
        <taxon>fabids</taxon>
        <taxon>Malpighiales</taxon>
        <taxon>Euphorbiaceae</taxon>
        <taxon>Crotonoideae</taxon>
        <taxon>Micrandreae</taxon>
        <taxon>Hevea</taxon>
    </lineage>
</organism>
<dbReference type="Pfam" id="PF13961">
    <property type="entry name" value="DUF4219"/>
    <property type="match status" value="1"/>
</dbReference>
<name>A0A6A6L6M4_HEVBR</name>
<sequence length="413" mass="47285">MASSGLLSFQFPHLTKENYESWCIHMKALLGSQDVWDIVDKGITPPEDEASLFQKEKDALAKAMKKDQQALALIHQDGKESSLLLALKDGDHDDHSLWYLDNGASNHMCGYKEKFVKLDEKINGNVSFGDSLKVQIQGRGHEIHMKDCYRWLRDQSANLIAKVHMSKNRMPMECRVKLSKFNNGEKIDSTLFKSLVGSLRYLTFSGPNILFAVGLVSHFMEDPVSFHMNVAKRILRYLKGTIDFGLFYSSSNEFKFVGFCDSNFAGDVDDRKSTTSFVFFMGDCAITWSFKKQSIVTLPTCESEYVAVTSYTCHAIWLRRLLKELYLTQEGATEICIDNKSTQALTKKPVFHDRSKHIDKMYHFIRECIAKKEVEVKYVKSQDQIADIFNKPLKFEVFQRLRANLGVKKKIAN</sequence>
<protein>
    <submittedName>
        <fullName evidence="3">Uncharacterized protein</fullName>
    </submittedName>
</protein>
<dbReference type="Proteomes" id="UP000467840">
    <property type="component" value="Chromosome 18"/>
</dbReference>
<dbReference type="Pfam" id="PF22936">
    <property type="entry name" value="Pol_BBD"/>
    <property type="match status" value="1"/>
</dbReference>